<reference evidence="3" key="2">
    <citation type="journal article" date="2021" name="Microbiome">
        <title>Successional dynamics and alternative stable states in a saline activated sludge microbial community over 9 years.</title>
        <authorList>
            <person name="Wang Y."/>
            <person name="Ye J."/>
            <person name="Ju F."/>
            <person name="Liu L."/>
            <person name="Boyd J.A."/>
            <person name="Deng Y."/>
            <person name="Parks D.H."/>
            <person name="Jiang X."/>
            <person name="Yin X."/>
            <person name="Woodcroft B.J."/>
            <person name="Tyson G.W."/>
            <person name="Hugenholtz P."/>
            <person name="Polz M.F."/>
            <person name="Zhang T."/>
        </authorList>
    </citation>
    <scope>NUCLEOTIDE SEQUENCE</scope>
    <source>
        <strain evidence="3">HKST-UBA01</strain>
    </source>
</reference>
<keyword evidence="2" id="KW-1133">Transmembrane helix</keyword>
<evidence type="ECO:0000313" key="3">
    <source>
        <dbReference type="EMBL" id="MCA9726908.1"/>
    </source>
</evidence>
<dbReference type="AlphaFoldDB" id="A0A956LX40"/>
<keyword evidence="1" id="KW-0175">Coiled coil</keyword>
<comment type="caution">
    <text evidence="3">The sequence shown here is derived from an EMBL/GenBank/DDBJ whole genome shotgun (WGS) entry which is preliminary data.</text>
</comment>
<keyword evidence="2" id="KW-0472">Membrane</keyword>
<feature type="transmembrane region" description="Helical" evidence="2">
    <location>
        <begin position="6"/>
        <end position="24"/>
    </location>
</feature>
<dbReference type="EMBL" id="JAGQHR010000082">
    <property type="protein sequence ID" value="MCA9726908.1"/>
    <property type="molecule type" value="Genomic_DNA"/>
</dbReference>
<evidence type="ECO:0000256" key="2">
    <source>
        <dbReference type="SAM" id="Phobius"/>
    </source>
</evidence>
<dbReference type="NCBIfam" id="TIGR04391">
    <property type="entry name" value="CcmD_alt_fam"/>
    <property type="match status" value="1"/>
</dbReference>
<dbReference type="Proteomes" id="UP000697710">
    <property type="component" value="Unassembled WGS sequence"/>
</dbReference>
<protein>
    <submittedName>
        <fullName evidence="3">CcmD family protein</fullName>
    </submittedName>
</protein>
<reference evidence="3" key="1">
    <citation type="submission" date="2020-04" db="EMBL/GenBank/DDBJ databases">
        <authorList>
            <person name="Zhang T."/>
        </authorList>
    </citation>
    <scope>NUCLEOTIDE SEQUENCE</scope>
    <source>
        <strain evidence="3">HKST-UBA01</strain>
    </source>
</reference>
<accession>A0A956LX40</accession>
<dbReference type="InterPro" id="IPR030888">
    <property type="entry name" value="Put_ccm"/>
</dbReference>
<proteinExistence type="predicted"/>
<name>A0A956LX40_UNCEI</name>
<evidence type="ECO:0000256" key="1">
    <source>
        <dbReference type="SAM" id="Coils"/>
    </source>
</evidence>
<feature type="coiled-coil region" evidence="1">
    <location>
        <begin position="22"/>
        <end position="49"/>
    </location>
</feature>
<evidence type="ECO:0000313" key="4">
    <source>
        <dbReference type="Proteomes" id="UP000697710"/>
    </source>
</evidence>
<keyword evidence="2" id="KW-0812">Transmembrane</keyword>
<gene>
    <name evidence="3" type="ORF">KC729_04440</name>
</gene>
<organism evidence="3 4">
    <name type="scientific">Eiseniibacteriota bacterium</name>
    <dbReference type="NCBI Taxonomy" id="2212470"/>
    <lineage>
        <taxon>Bacteria</taxon>
        <taxon>Candidatus Eiseniibacteriota</taxon>
    </lineage>
</organism>
<sequence length="49" mass="5996">MSPMHYLLLGYGLIWLGLGVYLFQLNRRLDRVHRDIAELRERLERTRRV</sequence>